<sequence length="527" mass="58622" precursor="true">MRMSTACCLLLSLIGFTSQDTLAADRPNVVVILADDLGYSDIGCYGSEIETPNLDALAADGLRYTQFYNTARCWPTRAALLTGYYPQQVGRDALPNLPGGARGGRPAWARLLPKLLRPLGYRSYLSGKWHVDGTPIQSGFDHSLTMDDHGRFFYPEKTTKDDVVQPPIPRGTDYYQTTAITDHALECLQEHAAKYQTQPFFHYVAYTCPHFPLHAPAADIVKYKGRYDAGWDAARQSRWERIQELGLVSGSLSELEPEIGPPYDFPAAIAELGDKEVNRELPWDSLTDDQRAFQAAKMEIHAAMVDRMDQEIGRILAQLKSMEVYNDTLILFLSDNGASAEIMIRSDGHNPAAPLGSAESYLCLGPGWSSASNTPFRRHKTWVHEGGTSTPLIAHWPNGISQHGALRHQVGHVIDIAPTLVELAGGEWPTSFQGHTLPPAPGHSLIRSFQSDTDEERAVWWLHEGNRALRRGEFKLVAAKGEPWQLYNLANDRAESHDLISGLPQKAAALQAEWERMTSEFESLRHP</sequence>
<dbReference type="Proteomes" id="UP000318017">
    <property type="component" value="Chromosome"/>
</dbReference>
<keyword evidence="4" id="KW-0106">Calcium</keyword>
<organism evidence="7 8">
    <name type="scientific">Aureliella helgolandensis</name>
    <dbReference type="NCBI Taxonomy" id="2527968"/>
    <lineage>
        <taxon>Bacteria</taxon>
        <taxon>Pseudomonadati</taxon>
        <taxon>Planctomycetota</taxon>
        <taxon>Planctomycetia</taxon>
        <taxon>Pirellulales</taxon>
        <taxon>Pirellulaceae</taxon>
        <taxon>Aureliella</taxon>
    </lineage>
</organism>
<keyword evidence="3 7" id="KW-0378">Hydrolase</keyword>
<reference evidence="7 8" key="1">
    <citation type="submission" date="2019-02" db="EMBL/GenBank/DDBJ databases">
        <title>Deep-cultivation of Planctomycetes and their phenomic and genomic characterization uncovers novel biology.</title>
        <authorList>
            <person name="Wiegand S."/>
            <person name="Jogler M."/>
            <person name="Boedeker C."/>
            <person name="Pinto D."/>
            <person name="Vollmers J."/>
            <person name="Rivas-Marin E."/>
            <person name="Kohn T."/>
            <person name="Peeters S.H."/>
            <person name="Heuer A."/>
            <person name="Rast P."/>
            <person name="Oberbeckmann S."/>
            <person name="Bunk B."/>
            <person name="Jeske O."/>
            <person name="Meyerdierks A."/>
            <person name="Storesund J.E."/>
            <person name="Kallscheuer N."/>
            <person name="Luecker S."/>
            <person name="Lage O.M."/>
            <person name="Pohl T."/>
            <person name="Merkel B.J."/>
            <person name="Hornburger P."/>
            <person name="Mueller R.-W."/>
            <person name="Bruemmer F."/>
            <person name="Labrenz M."/>
            <person name="Spormann A.M."/>
            <person name="Op den Camp H."/>
            <person name="Overmann J."/>
            <person name="Amann R."/>
            <person name="Jetten M.S.M."/>
            <person name="Mascher T."/>
            <person name="Medema M.H."/>
            <person name="Devos D.P."/>
            <person name="Kaster A.-K."/>
            <person name="Ovreas L."/>
            <person name="Rohde M."/>
            <person name="Galperin M.Y."/>
            <person name="Jogler C."/>
        </authorList>
    </citation>
    <scope>NUCLEOTIDE SEQUENCE [LARGE SCALE GENOMIC DNA]</scope>
    <source>
        <strain evidence="7 8">Q31a</strain>
    </source>
</reference>
<evidence type="ECO:0000259" key="6">
    <source>
        <dbReference type="Pfam" id="PF00884"/>
    </source>
</evidence>
<keyword evidence="5" id="KW-0732">Signal</keyword>
<gene>
    <name evidence="7" type="primary">atsA_64</name>
    <name evidence="7" type="ORF">Q31a_64070</name>
</gene>
<dbReference type="GO" id="GO:0004065">
    <property type="term" value="F:arylsulfatase activity"/>
    <property type="evidence" value="ECO:0007669"/>
    <property type="project" value="UniProtKB-EC"/>
</dbReference>
<feature type="domain" description="Sulfatase N-terminal" evidence="6">
    <location>
        <begin position="27"/>
        <end position="425"/>
    </location>
</feature>
<keyword evidence="8" id="KW-1185">Reference proteome</keyword>
<proteinExistence type="inferred from homology"/>
<feature type="signal peptide" evidence="5">
    <location>
        <begin position="1"/>
        <end position="23"/>
    </location>
</feature>
<evidence type="ECO:0000256" key="5">
    <source>
        <dbReference type="SAM" id="SignalP"/>
    </source>
</evidence>
<accession>A0A518GHF8</accession>
<evidence type="ECO:0000256" key="1">
    <source>
        <dbReference type="ARBA" id="ARBA00008779"/>
    </source>
</evidence>
<dbReference type="Gene3D" id="3.40.720.10">
    <property type="entry name" value="Alkaline Phosphatase, subunit A"/>
    <property type="match status" value="1"/>
</dbReference>
<dbReference type="InterPro" id="IPR000917">
    <property type="entry name" value="Sulfatase_N"/>
</dbReference>
<dbReference type="EC" id="3.1.6.1" evidence="7"/>
<dbReference type="Gene3D" id="3.30.1120.10">
    <property type="match status" value="1"/>
</dbReference>
<dbReference type="InterPro" id="IPR017850">
    <property type="entry name" value="Alkaline_phosphatase_core_sf"/>
</dbReference>
<dbReference type="InterPro" id="IPR024607">
    <property type="entry name" value="Sulfatase_CS"/>
</dbReference>
<keyword evidence="2" id="KW-0479">Metal-binding</keyword>
<comment type="similarity">
    <text evidence="1">Belongs to the sulfatase family.</text>
</comment>
<evidence type="ECO:0000256" key="2">
    <source>
        <dbReference type="ARBA" id="ARBA00022723"/>
    </source>
</evidence>
<dbReference type="PANTHER" id="PTHR42693">
    <property type="entry name" value="ARYLSULFATASE FAMILY MEMBER"/>
    <property type="match status" value="1"/>
</dbReference>
<evidence type="ECO:0000256" key="3">
    <source>
        <dbReference type="ARBA" id="ARBA00022801"/>
    </source>
</evidence>
<name>A0A518GHF8_9BACT</name>
<feature type="chain" id="PRO_5021849479" evidence="5">
    <location>
        <begin position="24"/>
        <end position="527"/>
    </location>
</feature>
<dbReference type="GO" id="GO:0046872">
    <property type="term" value="F:metal ion binding"/>
    <property type="evidence" value="ECO:0007669"/>
    <property type="project" value="UniProtKB-KW"/>
</dbReference>
<dbReference type="PROSITE" id="PS00149">
    <property type="entry name" value="SULFATASE_2"/>
    <property type="match status" value="1"/>
</dbReference>
<dbReference type="PANTHER" id="PTHR42693:SF53">
    <property type="entry name" value="ENDO-4-O-SULFATASE"/>
    <property type="match status" value="1"/>
</dbReference>
<evidence type="ECO:0000313" key="8">
    <source>
        <dbReference type="Proteomes" id="UP000318017"/>
    </source>
</evidence>
<dbReference type="AlphaFoldDB" id="A0A518GHF8"/>
<evidence type="ECO:0000256" key="4">
    <source>
        <dbReference type="ARBA" id="ARBA00022837"/>
    </source>
</evidence>
<protein>
    <submittedName>
        <fullName evidence="7">Arylsulfatase</fullName>
        <ecNumber evidence="7">3.1.6.1</ecNumber>
    </submittedName>
</protein>
<dbReference type="InterPro" id="IPR050738">
    <property type="entry name" value="Sulfatase"/>
</dbReference>
<dbReference type="CDD" id="cd16025">
    <property type="entry name" value="PAS_like"/>
    <property type="match status" value="1"/>
</dbReference>
<dbReference type="Pfam" id="PF00884">
    <property type="entry name" value="Sulfatase"/>
    <property type="match status" value="1"/>
</dbReference>
<dbReference type="RefSeq" id="WP_197355917.1">
    <property type="nucleotide sequence ID" value="NZ_CP036298.1"/>
</dbReference>
<dbReference type="KEGG" id="ahel:Q31a_64070"/>
<evidence type="ECO:0000313" key="7">
    <source>
        <dbReference type="EMBL" id="QDV28014.1"/>
    </source>
</evidence>
<dbReference type="SUPFAM" id="SSF53649">
    <property type="entry name" value="Alkaline phosphatase-like"/>
    <property type="match status" value="1"/>
</dbReference>
<dbReference type="EMBL" id="CP036298">
    <property type="protein sequence ID" value="QDV28014.1"/>
    <property type="molecule type" value="Genomic_DNA"/>
</dbReference>